<dbReference type="Gene3D" id="3.40.50.2000">
    <property type="entry name" value="Glycogen Phosphorylase B"/>
    <property type="match status" value="2"/>
</dbReference>
<evidence type="ECO:0000313" key="4">
    <source>
        <dbReference type="EMBL" id="RUO62646.1"/>
    </source>
</evidence>
<evidence type="ECO:0000313" key="5">
    <source>
        <dbReference type="Proteomes" id="UP000288259"/>
    </source>
</evidence>
<dbReference type="GO" id="GO:0009103">
    <property type="term" value="P:lipopolysaccharide biosynthetic process"/>
    <property type="evidence" value="ECO:0007669"/>
    <property type="project" value="TreeGrafter"/>
</dbReference>
<dbReference type="Pfam" id="PF00534">
    <property type="entry name" value="Glycos_transf_1"/>
    <property type="match status" value="1"/>
</dbReference>
<dbReference type="PANTHER" id="PTHR46401:SF2">
    <property type="entry name" value="GLYCOSYLTRANSFERASE WBBK-RELATED"/>
    <property type="match status" value="1"/>
</dbReference>
<dbReference type="EMBL" id="PIPY01000003">
    <property type="protein sequence ID" value="RUO62646.1"/>
    <property type="molecule type" value="Genomic_DNA"/>
</dbReference>
<dbReference type="PANTHER" id="PTHR46401">
    <property type="entry name" value="GLYCOSYLTRANSFERASE WBBK-RELATED"/>
    <property type="match status" value="1"/>
</dbReference>
<dbReference type="Pfam" id="PF13579">
    <property type="entry name" value="Glyco_trans_4_4"/>
    <property type="match status" value="1"/>
</dbReference>
<keyword evidence="5" id="KW-1185">Reference proteome</keyword>
<sequence length="402" mass="45032">MKKRIIFLSQLFDPEYSIKGLALCKHLNNLGYEVEVVTTFPSYPKGKVFDGYRSRLKNTDCEGAIKVTRLWSYITGSKGKLSRALNYFSFFITSLSYLLFCKKADVIYAYHPQITTGVSASFIKRIRRTPFISDIQDLWPESLIAEGASAGSKASRVIRRMVNFSLKNASKVVVLSNGFKTYLVEQGTPEDKISVIYNWCPEERRYLEMTLKSSSQHDGEPKVFLYTGNHGPLQSLESVIKAFASVPKELAKFVLVGQGAEKSQLKALAAELNIENVIFKDFVAPDMLVGLVRDADVMVCHLKNDPLFDITIPSKVQAYLCSGKPILIATGREANELVRRAKAGLSAEPENAESIASAIRRFAEMSDNELYQMGRSGQEFYQSELRQSSGFKSVTRVIEECL</sequence>
<protein>
    <submittedName>
        <fullName evidence="4">Glycosyltransferase WbuB</fullName>
    </submittedName>
</protein>
<dbReference type="AlphaFoldDB" id="A0A432YNW8"/>
<dbReference type="CDD" id="cd03794">
    <property type="entry name" value="GT4_WbuB-like"/>
    <property type="match status" value="1"/>
</dbReference>
<dbReference type="InterPro" id="IPR028098">
    <property type="entry name" value="Glyco_trans_4-like_N"/>
</dbReference>
<proteinExistence type="predicted"/>
<feature type="domain" description="Glycosyl transferase family 1" evidence="2">
    <location>
        <begin position="212"/>
        <end position="375"/>
    </location>
</feature>
<reference evidence="5" key="1">
    <citation type="journal article" date="2018" name="Front. Microbiol.">
        <title>Genome-Based Analysis Reveals the Taxonomy and Diversity of the Family Idiomarinaceae.</title>
        <authorList>
            <person name="Liu Y."/>
            <person name="Lai Q."/>
            <person name="Shao Z."/>
        </authorList>
    </citation>
    <scope>NUCLEOTIDE SEQUENCE [LARGE SCALE GENOMIC DNA]</scope>
    <source>
        <strain evidence="5">CVS-6</strain>
    </source>
</reference>
<name>A0A432YNW8_9GAMM</name>
<keyword evidence="1 4" id="KW-0808">Transferase</keyword>
<gene>
    <name evidence="4" type="ORF">CWI71_04230</name>
</gene>
<dbReference type="SUPFAM" id="SSF53756">
    <property type="entry name" value="UDP-Glycosyltransferase/glycogen phosphorylase"/>
    <property type="match status" value="1"/>
</dbReference>
<dbReference type="Proteomes" id="UP000288259">
    <property type="component" value="Unassembled WGS sequence"/>
</dbReference>
<accession>A0A432YNW8</accession>
<dbReference type="GO" id="GO:0016757">
    <property type="term" value="F:glycosyltransferase activity"/>
    <property type="evidence" value="ECO:0007669"/>
    <property type="project" value="InterPro"/>
</dbReference>
<dbReference type="InterPro" id="IPR001296">
    <property type="entry name" value="Glyco_trans_1"/>
</dbReference>
<dbReference type="RefSeq" id="WP_126754011.1">
    <property type="nucleotide sequence ID" value="NZ_PIPY01000003.1"/>
</dbReference>
<evidence type="ECO:0000259" key="3">
    <source>
        <dbReference type="Pfam" id="PF13579"/>
    </source>
</evidence>
<comment type="caution">
    <text evidence="4">The sequence shown here is derived from an EMBL/GenBank/DDBJ whole genome shotgun (WGS) entry which is preliminary data.</text>
</comment>
<dbReference type="OrthoDB" id="9787293at2"/>
<evidence type="ECO:0000256" key="1">
    <source>
        <dbReference type="ARBA" id="ARBA00022679"/>
    </source>
</evidence>
<evidence type="ECO:0000259" key="2">
    <source>
        <dbReference type="Pfam" id="PF00534"/>
    </source>
</evidence>
<organism evidence="4 5">
    <name type="scientific">Pseudidiomarina insulisalsae</name>
    <dbReference type="NCBI Taxonomy" id="575789"/>
    <lineage>
        <taxon>Bacteria</taxon>
        <taxon>Pseudomonadati</taxon>
        <taxon>Pseudomonadota</taxon>
        <taxon>Gammaproteobacteria</taxon>
        <taxon>Alteromonadales</taxon>
        <taxon>Idiomarinaceae</taxon>
        <taxon>Pseudidiomarina</taxon>
    </lineage>
</organism>
<feature type="domain" description="Glycosyltransferase subfamily 4-like N-terminal" evidence="3">
    <location>
        <begin position="22"/>
        <end position="199"/>
    </location>
</feature>